<evidence type="ECO:0000313" key="2">
    <source>
        <dbReference type="Proteomes" id="UP000754710"/>
    </source>
</evidence>
<dbReference type="Gene3D" id="1.20.120.450">
    <property type="entry name" value="dinb family like domain"/>
    <property type="match status" value="1"/>
</dbReference>
<protein>
    <submittedName>
        <fullName evidence="1">DinB family protein</fullName>
    </submittedName>
</protein>
<evidence type="ECO:0000313" key="1">
    <source>
        <dbReference type="EMBL" id="MBY9076630.1"/>
    </source>
</evidence>
<proteinExistence type="predicted"/>
<dbReference type="EMBL" id="JAIEZQ010000003">
    <property type="protein sequence ID" value="MBY9076630.1"/>
    <property type="molecule type" value="Genomic_DNA"/>
</dbReference>
<dbReference type="InterPro" id="IPR034660">
    <property type="entry name" value="DinB/YfiT-like"/>
</dbReference>
<dbReference type="Proteomes" id="UP000754710">
    <property type="component" value="Unassembled WGS sequence"/>
</dbReference>
<keyword evidence="2" id="KW-1185">Reference proteome</keyword>
<dbReference type="Pfam" id="PF04978">
    <property type="entry name" value="MST"/>
    <property type="match status" value="1"/>
</dbReference>
<dbReference type="InterPro" id="IPR007061">
    <property type="entry name" value="MST-like"/>
</dbReference>
<reference evidence="1 2" key="1">
    <citation type="submission" date="2021-08" db="EMBL/GenBank/DDBJ databases">
        <title>Nocardioides bacterium WL0053 sp. nov., isolated from the sediment.</title>
        <authorList>
            <person name="Wang L."/>
            <person name="Zhang D."/>
            <person name="Zhang A."/>
        </authorList>
    </citation>
    <scope>NUCLEOTIDE SEQUENCE [LARGE SCALE GENOMIC DNA]</scope>
    <source>
        <strain evidence="1 2">WL0053</strain>
    </source>
</reference>
<accession>A0ABS7RRL9</accession>
<comment type="caution">
    <text evidence="1">The sequence shown here is derived from an EMBL/GenBank/DDBJ whole genome shotgun (WGS) entry which is preliminary data.</text>
</comment>
<sequence length="184" mass="20054">MTTPHSTPPPATRERADLVDVLRTHRGLFRVTVAGLTDEQARLTPTVSTLSLGGLIKHVTAVEQQWASFVVDGPAPSPDIDWANIDWSDPPPEVQQYADGFRMLEDEGLAGLLARYDEVAAATDQLVLSVELDALQPLPKAPWFEPGASWSARRVFTHILAETAQHAGHADIIRETIDGQKSMG</sequence>
<organism evidence="1 2">
    <name type="scientific">Nocardioides jiangsuensis</name>
    <dbReference type="NCBI Taxonomy" id="2866161"/>
    <lineage>
        <taxon>Bacteria</taxon>
        <taxon>Bacillati</taxon>
        <taxon>Actinomycetota</taxon>
        <taxon>Actinomycetes</taxon>
        <taxon>Propionibacteriales</taxon>
        <taxon>Nocardioidaceae</taxon>
        <taxon>Nocardioides</taxon>
    </lineage>
</organism>
<dbReference type="SUPFAM" id="SSF109854">
    <property type="entry name" value="DinB/YfiT-like putative metalloenzymes"/>
    <property type="match status" value="1"/>
</dbReference>
<name>A0ABS7RRL9_9ACTN</name>
<gene>
    <name evidence="1" type="ORF">K1X13_17485</name>
</gene>
<dbReference type="RefSeq" id="WP_221026425.1">
    <property type="nucleotide sequence ID" value="NZ_JAIEZQ010000003.1"/>
</dbReference>